<dbReference type="EMBL" id="CP012673">
    <property type="protein sequence ID" value="AUX41315.1"/>
    <property type="molecule type" value="Genomic_DNA"/>
</dbReference>
<dbReference type="RefSeq" id="WP_104979427.1">
    <property type="nucleotide sequence ID" value="NZ_CP012673.1"/>
</dbReference>
<reference evidence="3 4" key="1">
    <citation type="submission" date="2015-09" db="EMBL/GenBank/DDBJ databases">
        <title>Sorangium comparison.</title>
        <authorList>
            <person name="Zaburannyi N."/>
            <person name="Bunk B."/>
            <person name="Overmann J."/>
            <person name="Mueller R."/>
        </authorList>
    </citation>
    <scope>NUCLEOTIDE SEQUENCE [LARGE SCALE GENOMIC DNA]</scope>
    <source>
        <strain evidence="3 4">So ce26</strain>
    </source>
</reference>
<dbReference type="PROSITE" id="PS50206">
    <property type="entry name" value="RHODANESE_3"/>
    <property type="match status" value="2"/>
</dbReference>
<dbReference type="OrthoDB" id="9781034at2"/>
<dbReference type="PANTHER" id="PTHR43855:SF1">
    <property type="entry name" value="THIOSULFATE SULFURTRANSFERASE"/>
    <property type="match status" value="1"/>
</dbReference>
<feature type="domain" description="Rhodanese" evidence="2">
    <location>
        <begin position="17"/>
        <end position="128"/>
    </location>
</feature>
<organism evidence="3 4">
    <name type="scientific">Sorangium cellulosum</name>
    <name type="common">Polyangium cellulosum</name>
    <dbReference type="NCBI Taxonomy" id="56"/>
    <lineage>
        <taxon>Bacteria</taxon>
        <taxon>Pseudomonadati</taxon>
        <taxon>Myxococcota</taxon>
        <taxon>Polyangia</taxon>
        <taxon>Polyangiales</taxon>
        <taxon>Polyangiaceae</taxon>
        <taxon>Sorangium</taxon>
    </lineage>
</organism>
<keyword evidence="1" id="KW-0677">Repeat</keyword>
<evidence type="ECO:0000256" key="1">
    <source>
        <dbReference type="ARBA" id="ARBA00022737"/>
    </source>
</evidence>
<dbReference type="PANTHER" id="PTHR43855">
    <property type="entry name" value="THIOSULFATE SULFURTRANSFERASE"/>
    <property type="match status" value="1"/>
</dbReference>
<dbReference type="InterPro" id="IPR036873">
    <property type="entry name" value="Rhodanese-like_dom_sf"/>
</dbReference>
<dbReference type="SMART" id="SM00450">
    <property type="entry name" value="RHOD"/>
    <property type="match status" value="2"/>
</dbReference>
<dbReference type="InterPro" id="IPR001307">
    <property type="entry name" value="Thiosulphate_STrfase_CS"/>
</dbReference>
<keyword evidence="3" id="KW-0808">Transferase</keyword>
<dbReference type="GO" id="GO:0004792">
    <property type="term" value="F:thiosulfate-cyanide sulfurtransferase activity"/>
    <property type="evidence" value="ECO:0007669"/>
    <property type="project" value="UniProtKB-EC"/>
</dbReference>
<dbReference type="Proteomes" id="UP000238348">
    <property type="component" value="Chromosome"/>
</dbReference>
<dbReference type="InterPro" id="IPR051126">
    <property type="entry name" value="Thiosulfate_sulfurtransferase"/>
</dbReference>
<proteinExistence type="predicted"/>
<evidence type="ECO:0000313" key="3">
    <source>
        <dbReference type="EMBL" id="AUX41315.1"/>
    </source>
</evidence>
<name>A0A2L0EPW9_SORCE</name>
<accession>A0A2L0EPW9</accession>
<dbReference type="CDD" id="cd01449">
    <property type="entry name" value="TST_Repeat_2"/>
    <property type="match status" value="1"/>
</dbReference>
<dbReference type="AlphaFoldDB" id="A0A2L0EPW9"/>
<protein>
    <submittedName>
        <fullName evidence="3">Thiosulfate sulfurtransferase</fullName>
        <ecNumber evidence="3">2.8.1.1</ecNumber>
    </submittedName>
</protein>
<evidence type="ECO:0000259" key="2">
    <source>
        <dbReference type="PROSITE" id="PS50206"/>
    </source>
</evidence>
<dbReference type="Gene3D" id="3.40.250.10">
    <property type="entry name" value="Rhodanese-like domain"/>
    <property type="match status" value="2"/>
</dbReference>
<dbReference type="EC" id="2.8.1.1" evidence="3"/>
<dbReference type="InterPro" id="IPR001763">
    <property type="entry name" value="Rhodanese-like_dom"/>
</dbReference>
<gene>
    <name evidence="3" type="ORF">SOCE26_027250</name>
</gene>
<dbReference type="Pfam" id="PF00581">
    <property type="entry name" value="Rhodanese"/>
    <property type="match status" value="2"/>
</dbReference>
<feature type="domain" description="Rhodanese" evidence="2">
    <location>
        <begin position="158"/>
        <end position="278"/>
    </location>
</feature>
<dbReference type="SUPFAM" id="SSF52821">
    <property type="entry name" value="Rhodanese/Cell cycle control phosphatase"/>
    <property type="match status" value="2"/>
</dbReference>
<dbReference type="PROSITE" id="PS00380">
    <property type="entry name" value="RHODANESE_1"/>
    <property type="match status" value="1"/>
</dbReference>
<sequence>MQHQVLIEPRELASQLTRKPIVIIDTRSSDEYLRSHLPGAVHVPEIFGHFALSSPEGQEELKAVFSERFSAAGLSGEELAVVYEDAMDNGFGRSCRGYVLLSYLGYPRIAVLHGGKTAWDAAGLPTTAEVPSPQRALFPFRANSSILATADDLLSSLNDPEVVKLDVRQYDEWMGETASPQNVVPCPRKGRIPGAVWLDWRRLMTRAGGIARIRPREEVLTICSEVGVHPGSKVILYCLGGVRASNTYVALKEAGIEDVKVYLGSWYEWSRDPALPIEEGEPDPRRMAIRA</sequence>
<evidence type="ECO:0000313" key="4">
    <source>
        <dbReference type="Proteomes" id="UP000238348"/>
    </source>
</evidence>